<feature type="transmembrane region" description="Helical" evidence="9">
    <location>
        <begin position="390"/>
        <end position="415"/>
    </location>
</feature>
<feature type="transmembrane region" description="Helical" evidence="9">
    <location>
        <begin position="204"/>
        <end position="225"/>
    </location>
</feature>
<organism evidence="11">
    <name type="scientific">Phyllotreta armoraciae</name>
    <dbReference type="NCBI Taxonomy" id="1553667"/>
    <lineage>
        <taxon>Eukaryota</taxon>
        <taxon>Metazoa</taxon>
        <taxon>Ecdysozoa</taxon>
        <taxon>Arthropoda</taxon>
        <taxon>Hexapoda</taxon>
        <taxon>Insecta</taxon>
        <taxon>Pterygota</taxon>
        <taxon>Neoptera</taxon>
        <taxon>Endopterygota</taxon>
        <taxon>Coleoptera</taxon>
        <taxon>Polyphaga</taxon>
        <taxon>Cucujiformia</taxon>
        <taxon>Chrysomeloidea</taxon>
        <taxon>Chrysomelidae</taxon>
        <taxon>Galerucinae</taxon>
        <taxon>Alticini</taxon>
        <taxon>Phyllotreta</taxon>
    </lineage>
</organism>
<dbReference type="InterPro" id="IPR005829">
    <property type="entry name" value="Sugar_transporter_CS"/>
</dbReference>
<feature type="transmembrane region" description="Helical" evidence="9">
    <location>
        <begin position="427"/>
        <end position="449"/>
    </location>
</feature>
<dbReference type="FunFam" id="1.20.1250.20:FF:000218">
    <property type="entry name" value="facilitated trehalose transporter Tret1"/>
    <property type="match status" value="1"/>
</dbReference>
<dbReference type="InterPro" id="IPR036259">
    <property type="entry name" value="MFS_trans_sf"/>
</dbReference>
<feature type="transmembrane region" description="Helical" evidence="9">
    <location>
        <begin position="180"/>
        <end position="198"/>
    </location>
</feature>
<name>A0A858Z6M4_9CUCU</name>
<dbReference type="AlphaFoldDB" id="A0A858Z6M4"/>
<reference evidence="11" key="1">
    <citation type="submission" date="2019-09" db="EMBL/GenBank/DDBJ databases">
        <title>MFS transporters aid in co-option of insect defense compounds from plants.</title>
        <authorList>
            <person name="Yang Z.-L."/>
            <person name="Nour-Eldin H.H."/>
            <person name="Haenniger S."/>
            <person name="Reichelt M."/>
            <person name="Crocoll C."/>
            <person name="Vogel H."/>
            <person name="Beran F."/>
        </authorList>
    </citation>
    <scope>NUCLEOTIDE SEQUENCE</scope>
</reference>
<evidence type="ECO:0000256" key="6">
    <source>
        <dbReference type="ARBA" id="ARBA00022989"/>
    </source>
</evidence>
<evidence type="ECO:0000256" key="2">
    <source>
        <dbReference type="ARBA" id="ARBA00022448"/>
    </source>
</evidence>
<keyword evidence="8" id="KW-0325">Glycoprotein</keyword>
<sequence>MEDPNVSKKSDTLQEVKYIPNDSPTVQKLKPEEAPADRKHDTFFLYISVLLTQLPIIVSGASTVWTSPALLKLKSNDTDINPLGRPITTVEISMISGLPVIFGLVGSMLLPKLSDIIGRKKQMLSMGFFVLVSGVALAFSNRVIHIVISKCLLGTALYGCYAVVPIFVAEICENHNRGKFGCFLGLAHQIGHLFAYLVGPVFSIKYFTLIITSPALVYVLLFFIVPESPIYLLNHGKERECREALRKLRSNKTETELDDDLEKMKMDLNATASAKKATVMDIFRVRENRIALMLALLPLMIQHFSGVTIIMGFLAPLFNAAGTGLSGNTVAILVSTIKTSSFLFTSFVVERFGRRRMLLFSSTFTGIPLFALGVYFYLQHVHSPYLQYIQWLPLVGIIMNVIFYATGIGPIPMAITSELFPLELRAASSCILSGAVNFVIFALISAFPIVSEVLGMHWCVWMFSGSCFIGAVLIYFFLPETKGKSFAEIQQMLKKF</sequence>
<evidence type="ECO:0000259" key="10">
    <source>
        <dbReference type="PROSITE" id="PS50850"/>
    </source>
</evidence>
<dbReference type="Gene3D" id="1.20.1250.20">
    <property type="entry name" value="MFS general substrate transporter like domains"/>
    <property type="match status" value="1"/>
</dbReference>
<dbReference type="InterPro" id="IPR020846">
    <property type="entry name" value="MFS_dom"/>
</dbReference>
<evidence type="ECO:0000256" key="4">
    <source>
        <dbReference type="ARBA" id="ARBA00022597"/>
    </source>
</evidence>
<evidence type="ECO:0000256" key="5">
    <source>
        <dbReference type="ARBA" id="ARBA00022692"/>
    </source>
</evidence>
<dbReference type="GO" id="GO:0005886">
    <property type="term" value="C:plasma membrane"/>
    <property type="evidence" value="ECO:0007669"/>
    <property type="project" value="UniProtKB-SubCell"/>
</dbReference>
<feature type="domain" description="Major facilitator superfamily (MFS) profile" evidence="10">
    <location>
        <begin position="41"/>
        <end position="482"/>
    </location>
</feature>
<feature type="transmembrane region" description="Helical" evidence="9">
    <location>
        <begin position="43"/>
        <end position="65"/>
    </location>
</feature>
<evidence type="ECO:0000256" key="9">
    <source>
        <dbReference type="SAM" id="Phobius"/>
    </source>
</evidence>
<feature type="transmembrane region" description="Helical" evidence="9">
    <location>
        <begin position="455"/>
        <end position="478"/>
    </location>
</feature>
<dbReference type="Pfam" id="PF00083">
    <property type="entry name" value="Sugar_tr"/>
    <property type="match status" value="1"/>
</dbReference>
<dbReference type="PROSITE" id="PS50850">
    <property type="entry name" value="MFS"/>
    <property type="match status" value="1"/>
</dbReference>
<proteinExistence type="evidence at transcript level"/>
<dbReference type="InterPro" id="IPR003663">
    <property type="entry name" value="Sugar/inositol_transpt"/>
</dbReference>
<feature type="transmembrane region" description="Helical" evidence="9">
    <location>
        <begin position="92"/>
        <end position="111"/>
    </location>
</feature>
<feature type="transmembrane region" description="Helical" evidence="9">
    <location>
        <begin position="330"/>
        <end position="349"/>
    </location>
</feature>
<evidence type="ECO:0000256" key="7">
    <source>
        <dbReference type="ARBA" id="ARBA00023136"/>
    </source>
</evidence>
<dbReference type="InterPro" id="IPR050549">
    <property type="entry name" value="MFS_Trehalose_Transporter"/>
</dbReference>
<dbReference type="GO" id="GO:0022857">
    <property type="term" value="F:transmembrane transporter activity"/>
    <property type="evidence" value="ECO:0007669"/>
    <property type="project" value="InterPro"/>
</dbReference>
<evidence type="ECO:0000256" key="8">
    <source>
        <dbReference type="ARBA" id="ARBA00023180"/>
    </source>
</evidence>
<feature type="transmembrane region" description="Helical" evidence="9">
    <location>
        <begin position="358"/>
        <end position="378"/>
    </location>
</feature>
<feature type="transmembrane region" description="Helical" evidence="9">
    <location>
        <begin position="123"/>
        <end position="140"/>
    </location>
</feature>
<feature type="transmembrane region" description="Helical" evidence="9">
    <location>
        <begin position="290"/>
        <end position="318"/>
    </location>
</feature>
<evidence type="ECO:0000313" key="11">
    <source>
        <dbReference type="EMBL" id="QJX15788.1"/>
    </source>
</evidence>
<dbReference type="PRINTS" id="PR00171">
    <property type="entry name" value="SUGRTRNSPORT"/>
</dbReference>
<dbReference type="PROSITE" id="PS00216">
    <property type="entry name" value="SUGAR_TRANSPORT_1"/>
    <property type="match status" value="1"/>
</dbReference>
<dbReference type="PANTHER" id="PTHR48021:SF47">
    <property type="entry name" value="GH17672P"/>
    <property type="match status" value="1"/>
</dbReference>
<keyword evidence="5 9" id="KW-0812">Transmembrane</keyword>
<keyword evidence="4" id="KW-0762">Sugar transport</keyword>
<evidence type="ECO:0000256" key="1">
    <source>
        <dbReference type="ARBA" id="ARBA00004651"/>
    </source>
</evidence>
<dbReference type="PANTHER" id="PTHR48021">
    <property type="match status" value="1"/>
</dbReference>
<protein>
    <submittedName>
        <fullName evidence="11">Major facilitator superfamily protein</fullName>
    </submittedName>
</protein>
<keyword evidence="3" id="KW-1003">Cell membrane</keyword>
<keyword evidence="7 9" id="KW-0472">Membrane</keyword>
<keyword evidence="2" id="KW-0813">Transport</keyword>
<gene>
    <name evidence="11" type="primary">MFS7</name>
</gene>
<evidence type="ECO:0000256" key="3">
    <source>
        <dbReference type="ARBA" id="ARBA00022475"/>
    </source>
</evidence>
<dbReference type="SUPFAM" id="SSF103473">
    <property type="entry name" value="MFS general substrate transporter"/>
    <property type="match status" value="1"/>
</dbReference>
<comment type="subcellular location">
    <subcellularLocation>
        <location evidence="1">Cell membrane</location>
        <topology evidence="1">Multi-pass membrane protein</topology>
    </subcellularLocation>
</comment>
<feature type="transmembrane region" description="Helical" evidence="9">
    <location>
        <begin position="146"/>
        <end position="168"/>
    </location>
</feature>
<keyword evidence="6 9" id="KW-1133">Transmembrane helix</keyword>
<dbReference type="InterPro" id="IPR005828">
    <property type="entry name" value="MFS_sugar_transport-like"/>
</dbReference>
<dbReference type="EMBL" id="MN433078">
    <property type="protein sequence ID" value="QJX15788.1"/>
    <property type="molecule type" value="mRNA"/>
</dbReference>
<accession>A0A858Z6M4</accession>